<organism evidence="1 2">
    <name type="scientific">Prorocentrum cordatum</name>
    <dbReference type="NCBI Taxonomy" id="2364126"/>
    <lineage>
        <taxon>Eukaryota</taxon>
        <taxon>Sar</taxon>
        <taxon>Alveolata</taxon>
        <taxon>Dinophyceae</taxon>
        <taxon>Prorocentrales</taxon>
        <taxon>Prorocentraceae</taxon>
        <taxon>Prorocentrum</taxon>
    </lineage>
</organism>
<dbReference type="Proteomes" id="UP001189429">
    <property type="component" value="Unassembled WGS sequence"/>
</dbReference>
<proteinExistence type="predicted"/>
<gene>
    <name evidence="1" type="ORF">PCOR1329_LOCUS51743</name>
</gene>
<feature type="non-terminal residue" evidence="1">
    <location>
        <position position="401"/>
    </location>
</feature>
<protein>
    <submittedName>
        <fullName evidence="1">Uncharacterized protein</fullName>
    </submittedName>
</protein>
<dbReference type="Gene3D" id="3.20.20.80">
    <property type="entry name" value="Glycosidases"/>
    <property type="match status" value="1"/>
</dbReference>
<sequence>MAIRADGERPSVELRDCDWKNNFDEQSQEGPANQSWMLLPESRPQVDVLTQLSFPLRTSGRYIVDSVGKPVKLVGVNWIGAHMEQLVNNGLHTTTAKTIAARILRMGFNSVRLGYALNMEQALDRFLLLGDGAASTAGQSTIRNLAIGADAWYRRHNHPRCGGLLVEDIEGAFAEYVREGRRGLGWHRIDCILDNLHVVLCSDRCEALLAQVFSAMNPDSDKVAMSMQVAGVQRAFGPARSAVDARALATLDRATNGDANNFVILEEERDILPSGGQDIAEHSEGPCVDMPIRGDRGDIVTGAIAARFSIKELAREFAADGDGAGVRCNDFEAAVRKLSGASTNEWAPSYTSWQALGRSHGIRDQLAGKIPKRNLEEFLRALADSDKDRAPVLSGEFGIKY</sequence>
<evidence type="ECO:0000313" key="2">
    <source>
        <dbReference type="Proteomes" id="UP001189429"/>
    </source>
</evidence>
<dbReference type="SUPFAM" id="SSF51445">
    <property type="entry name" value="(Trans)glycosidases"/>
    <property type="match status" value="1"/>
</dbReference>
<comment type="caution">
    <text evidence="1">The sequence shown here is derived from an EMBL/GenBank/DDBJ whole genome shotgun (WGS) entry which is preliminary data.</text>
</comment>
<dbReference type="EMBL" id="CAUYUJ010016282">
    <property type="protein sequence ID" value="CAK0863644.1"/>
    <property type="molecule type" value="Genomic_DNA"/>
</dbReference>
<dbReference type="PANTHER" id="PTHR31263:SF0">
    <property type="entry name" value="CELLULASE FAMILY PROTEIN (AFU_ORTHOLOGUE AFUA_5G14560)"/>
    <property type="match status" value="1"/>
</dbReference>
<name>A0ABN9UWH8_9DINO</name>
<evidence type="ECO:0000313" key="1">
    <source>
        <dbReference type="EMBL" id="CAK0863644.1"/>
    </source>
</evidence>
<accession>A0ABN9UWH8</accession>
<reference evidence="1" key="1">
    <citation type="submission" date="2023-10" db="EMBL/GenBank/DDBJ databases">
        <authorList>
            <person name="Chen Y."/>
            <person name="Shah S."/>
            <person name="Dougan E. K."/>
            <person name="Thang M."/>
            <person name="Chan C."/>
        </authorList>
    </citation>
    <scope>NUCLEOTIDE SEQUENCE [LARGE SCALE GENOMIC DNA]</scope>
</reference>
<dbReference type="InterPro" id="IPR017853">
    <property type="entry name" value="GH"/>
</dbReference>
<dbReference type="PANTHER" id="PTHR31263">
    <property type="entry name" value="CELLULASE FAMILY PROTEIN (AFU_ORTHOLOGUE AFUA_5G14560)"/>
    <property type="match status" value="1"/>
</dbReference>
<keyword evidence="2" id="KW-1185">Reference proteome</keyword>